<feature type="transmembrane region" description="Helical" evidence="8">
    <location>
        <begin position="311"/>
        <end position="336"/>
    </location>
</feature>
<evidence type="ECO:0000313" key="11">
    <source>
        <dbReference type="Proteomes" id="UP000518206"/>
    </source>
</evidence>
<dbReference type="EMBL" id="JACHVX010000002">
    <property type="protein sequence ID" value="MBB2922673.1"/>
    <property type="molecule type" value="Genomic_DNA"/>
</dbReference>
<keyword evidence="3" id="KW-1003">Cell membrane</keyword>
<dbReference type="Pfam" id="PF03176">
    <property type="entry name" value="MMPL"/>
    <property type="match status" value="2"/>
</dbReference>
<dbReference type="InterPro" id="IPR000731">
    <property type="entry name" value="SSD"/>
</dbReference>
<dbReference type="InterPro" id="IPR050545">
    <property type="entry name" value="Mycobact_MmpL"/>
</dbReference>
<proteinExistence type="inferred from homology"/>
<feature type="transmembrane region" description="Helical" evidence="8">
    <location>
        <begin position="595"/>
        <end position="616"/>
    </location>
</feature>
<feature type="region of interest" description="Disordered" evidence="7">
    <location>
        <begin position="719"/>
        <end position="753"/>
    </location>
</feature>
<evidence type="ECO:0000256" key="6">
    <source>
        <dbReference type="ARBA" id="ARBA00023136"/>
    </source>
</evidence>
<dbReference type="InterPro" id="IPR004869">
    <property type="entry name" value="MMPL_dom"/>
</dbReference>
<keyword evidence="5 8" id="KW-1133">Transmembrane helix</keyword>
<evidence type="ECO:0000256" key="3">
    <source>
        <dbReference type="ARBA" id="ARBA00022475"/>
    </source>
</evidence>
<evidence type="ECO:0000313" key="10">
    <source>
        <dbReference type="EMBL" id="MBB2922673.1"/>
    </source>
</evidence>
<dbReference type="AlphaFoldDB" id="A0A7W4YAJ6"/>
<evidence type="ECO:0000256" key="2">
    <source>
        <dbReference type="ARBA" id="ARBA00010157"/>
    </source>
</evidence>
<evidence type="ECO:0000259" key="9">
    <source>
        <dbReference type="PROSITE" id="PS50156"/>
    </source>
</evidence>
<reference evidence="10 11" key="1">
    <citation type="submission" date="2020-08" db="EMBL/GenBank/DDBJ databases">
        <title>The Agave Microbiome: Exploring the role of microbial communities in plant adaptations to desert environments.</title>
        <authorList>
            <person name="Partida-Martinez L.P."/>
        </authorList>
    </citation>
    <scope>NUCLEOTIDE SEQUENCE [LARGE SCALE GENOMIC DNA]</scope>
    <source>
        <strain evidence="10 11">RAS26</strain>
    </source>
</reference>
<comment type="caution">
    <text evidence="10">The sequence shown here is derived from an EMBL/GenBank/DDBJ whole genome shotgun (WGS) entry which is preliminary data.</text>
</comment>
<dbReference type="Proteomes" id="UP000518206">
    <property type="component" value="Unassembled WGS sequence"/>
</dbReference>
<feature type="transmembrane region" description="Helical" evidence="8">
    <location>
        <begin position="647"/>
        <end position="666"/>
    </location>
</feature>
<dbReference type="PANTHER" id="PTHR33406">
    <property type="entry name" value="MEMBRANE PROTEIN MJ1562-RELATED"/>
    <property type="match status" value="1"/>
</dbReference>
<keyword evidence="4 8" id="KW-0812">Transmembrane</keyword>
<evidence type="ECO:0000256" key="1">
    <source>
        <dbReference type="ARBA" id="ARBA00004651"/>
    </source>
</evidence>
<evidence type="ECO:0000256" key="4">
    <source>
        <dbReference type="ARBA" id="ARBA00022692"/>
    </source>
</evidence>
<feature type="transmembrane region" description="Helical" evidence="8">
    <location>
        <begin position="375"/>
        <end position="397"/>
    </location>
</feature>
<dbReference type="RefSeq" id="WP_183295549.1">
    <property type="nucleotide sequence ID" value="NZ_JACHVX010000002.1"/>
</dbReference>
<accession>A0A7W4YAJ6</accession>
<feature type="domain" description="SSD" evidence="9">
    <location>
        <begin position="205"/>
        <end position="334"/>
    </location>
</feature>
<evidence type="ECO:0000256" key="7">
    <source>
        <dbReference type="SAM" id="MobiDB-lite"/>
    </source>
</evidence>
<feature type="transmembrane region" description="Helical" evidence="8">
    <location>
        <begin position="557"/>
        <end position="575"/>
    </location>
</feature>
<dbReference type="Gene3D" id="1.20.1640.10">
    <property type="entry name" value="Multidrug efflux transporter AcrB transmembrane domain"/>
    <property type="match status" value="2"/>
</dbReference>
<gene>
    <name evidence="10" type="ORF">FHR80_001585</name>
</gene>
<evidence type="ECO:0000256" key="8">
    <source>
        <dbReference type="SAM" id="Phobius"/>
    </source>
</evidence>
<keyword evidence="6 8" id="KW-0472">Membrane</keyword>
<name>A0A7W4YAJ6_9CELL</name>
<feature type="transmembrane region" description="Helical" evidence="8">
    <location>
        <begin position="235"/>
        <end position="256"/>
    </location>
</feature>
<dbReference type="PANTHER" id="PTHR33406:SF11">
    <property type="entry name" value="MEMBRANE PROTEIN SCO6666-RELATED"/>
    <property type="match status" value="1"/>
</dbReference>
<evidence type="ECO:0000256" key="5">
    <source>
        <dbReference type="ARBA" id="ARBA00022989"/>
    </source>
</evidence>
<protein>
    <submittedName>
        <fullName evidence="10">RND superfamily putative drug exporter</fullName>
    </submittedName>
</protein>
<dbReference type="PROSITE" id="PS50156">
    <property type="entry name" value="SSD"/>
    <property type="match status" value="1"/>
</dbReference>
<dbReference type="SUPFAM" id="SSF82866">
    <property type="entry name" value="Multidrug efflux transporter AcrB transmembrane domain"/>
    <property type="match status" value="2"/>
</dbReference>
<feature type="transmembrane region" description="Helical" evidence="8">
    <location>
        <begin position="672"/>
        <end position="693"/>
    </location>
</feature>
<feature type="transmembrane region" description="Helical" evidence="8">
    <location>
        <begin position="206"/>
        <end position="229"/>
    </location>
</feature>
<organism evidence="10 11">
    <name type="scientific">Cellulomonas cellasea</name>
    <dbReference type="NCBI Taxonomy" id="43670"/>
    <lineage>
        <taxon>Bacteria</taxon>
        <taxon>Bacillati</taxon>
        <taxon>Actinomycetota</taxon>
        <taxon>Actinomycetes</taxon>
        <taxon>Micrococcales</taxon>
        <taxon>Cellulomonadaceae</taxon>
        <taxon>Cellulomonas</taxon>
    </lineage>
</organism>
<reference evidence="10 11" key="2">
    <citation type="submission" date="2020-08" db="EMBL/GenBank/DDBJ databases">
        <authorList>
            <person name="Partida-Martinez L."/>
            <person name="Huntemann M."/>
            <person name="Clum A."/>
            <person name="Wang J."/>
            <person name="Palaniappan K."/>
            <person name="Ritter S."/>
            <person name="Chen I.-M."/>
            <person name="Stamatis D."/>
            <person name="Reddy T."/>
            <person name="O'Malley R."/>
            <person name="Daum C."/>
            <person name="Shapiro N."/>
            <person name="Ivanova N."/>
            <person name="Kyrpides N."/>
            <person name="Woyke T."/>
        </authorList>
    </citation>
    <scope>NUCLEOTIDE SEQUENCE [LARGE SCALE GENOMIC DNA]</scope>
    <source>
        <strain evidence="10 11">RAS26</strain>
    </source>
</reference>
<sequence length="753" mass="76699">MLDALGRLTHRHARWVLAVSLALAALAAVWGSAVSDHVQAGGFTVPGSDSERAEQRVAEELGPTRPEVLVTYAHPTLTPDDPRFAADLTAHLDALPDDATARVVQPWTPGLPADAQAALLGTDGRSALVAISVPGADLDARVRAYGDLEPSLAAPEPWTTAVGGALAVNADLTHRAETDIAAAETLAMPVLLVLLAVIFGSGVAALLPVVVGVLAILGAMGLLRALTLVTDVSTFAINVTTILGLGLAIDYALFVVSRFREELARTDDVGAAVVRTVTTAGRTVIFSGLTVLIAFAGLLAFPQMFLRSMGLGGMAVVLLDMVLAVTLLPALLALLGRRVDAGRLPRGITQRLAARRVGRTPVWTRLGRGVLRRPGLVAAGVTAVLVLVALPALGLVVGSSDERDLPASSPARQATEQLADLFPGGGSEVTLDVVLDGAPQPAALDGYLTGLGALPDAGAVRVVAATDRLTSVAVTAPGAVDAPETRDLVRAVRALDGPAGTDGAPVEVLVGGAAAANVDSTDAIASALPWALLVIAGATAVLLFLALGSLVLPVKAIVLNVLSLGATFGAVWWAFGDAHLAGALGFTATGRIDPSNLVLIGVIAFGLAMDYELFLLSRVREEHLRGRSADDAVVVGLERTGRTITSAALLLVVVLVAMGTSGVAFLKVIGLGLAFAVLVDATLVRALLVPATVRLLGRSVWWLPAPLARLHARAGLSEGEAPAERGTGAGGGADTGAGAATDGRPRELVGTGA</sequence>
<feature type="transmembrane region" description="Helical" evidence="8">
    <location>
        <begin position="284"/>
        <end position="305"/>
    </location>
</feature>
<feature type="transmembrane region" description="Helical" evidence="8">
    <location>
        <begin position="527"/>
        <end position="550"/>
    </location>
</feature>
<dbReference type="GO" id="GO:0005886">
    <property type="term" value="C:plasma membrane"/>
    <property type="evidence" value="ECO:0007669"/>
    <property type="project" value="UniProtKB-SubCell"/>
</dbReference>
<comment type="subcellular location">
    <subcellularLocation>
        <location evidence="1">Cell membrane</location>
        <topology evidence="1">Multi-pass membrane protein</topology>
    </subcellularLocation>
</comment>
<comment type="similarity">
    <text evidence="2">Belongs to the resistance-nodulation-cell division (RND) (TC 2.A.6) family. MmpL subfamily.</text>
</comment>